<feature type="transmembrane region" description="Helical" evidence="1">
    <location>
        <begin position="96"/>
        <end position="117"/>
    </location>
</feature>
<keyword evidence="1" id="KW-0812">Transmembrane</keyword>
<keyword evidence="1" id="KW-1133">Transmembrane helix</keyword>
<feature type="transmembrane region" description="Helical" evidence="1">
    <location>
        <begin position="163"/>
        <end position="183"/>
    </location>
</feature>
<proteinExistence type="predicted"/>
<sequence>MVDHEEVQAALSARLDGEPADVDDDVIDAHVAGCGECRAFWEKSVTLSRRLSVVDSPRHGMSPPADLSEVIIAGVEPEWRRRAAGRMASLALSRTLLGVLGVVMVVWAALIVSDAGGMVPVSSDGMVLDPTAQPETAALMIETAALRLAVGVGLFFAAWRPQLVAGTLPIVATLWTFLTGFTMRDILLGGAETEQILWLLSLLLAVVALLWAWLAGRGADLRAAWRALTADPN</sequence>
<evidence type="ECO:0000256" key="1">
    <source>
        <dbReference type="SAM" id="Phobius"/>
    </source>
</evidence>
<feature type="transmembrane region" description="Helical" evidence="1">
    <location>
        <begin position="137"/>
        <end position="156"/>
    </location>
</feature>
<evidence type="ECO:0000259" key="2">
    <source>
        <dbReference type="Pfam" id="PF13490"/>
    </source>
</evidence>
<feature type="domain" description="Putative zinc-finger" evidence="2">
    <location>
        <begin position="5"/>
        <end position="38"/>
    </location>
</feature>
<protein>
    <submittedName>
        <fullName evidence="3">Anti-sigma-YlaC factor YlaD</fullName>
    </submittedName>
</protein>
<feature type="transmembrane region" description="Helical" evidence="1">
    <location>
        <begin position="195"/>
        <end position="216"/>
    </location>
</feature>
<dbReference type="EMBL" id="JAVDXZ010000001">
    <property type="protein sequence ID" value="MDR7328849.1"/>
    <property type="molecule type" value="Genomic_DNA"/>
</dbReference>
<name>A0ABU1ZV97_9CORY</name>
<keyword evidence="4" id="KW-1185">Reference proteome</keyword>
<keyword evidence="1" id="KW-0472">Membrane</keyword>
<accession>A0ABU1ZV97</accession>
<dbReference type="InterPro" id="IPR027383">
    <property type="entry name" value="Znf_put"/>
</dbReference>
<dbReference type="Pfam" id="PF13490">
    <property type="entry name" value="zf-HC2"/>
    <property type="match status" value="1"/>
</dbReference>
<dbReference type="Proteomes" id="UP001180840">
    <property type="component" value="Unassembled WGS sequence"/>
</dbReference>
<evidence type="ECO:0000313" key="4">
    <source>
        <dbReference type="Proteomes" id="UP001180840"/>
    </source>
</evidence>
<dbReference type="RefSeq" id="WP_290197841.1">
    <property type="nucleotide sequence ID" value="NZ_CP047654.1"/>
</dbReference>
<gene>
    <name evidence="3" type="ORF">J2S39_000525</name>
</gene>
<comment type="caution">
    <text evidence="3">The sequence shown here is derived from an EMBL/GenBank/DDBJ whole genome shotgun (WGS) entry which is preliminary data.</text>
</comment>
<reference evidence="3" key="1">
    <citation type="submission" date="2023-07" db="EMBL/GenBank/DDBJ databases">
        <title>Sequencing the genomes of 1000 actinobacteria strains.</title>
        <authorList>
            <person name="Klenk H.-P."/>
        </authorList>
    </citation>
    <scope>NUCLEOTIDE SEQUENCE</scope>
    <source>
        <strain evidence="3">DSM 107476</strain>
    </source>
</reference>
<organism evidence="3 4">
    <name type="scientific">Corynebacterium guangdongense</name>
    <dbReference type="NCBI Taxonomy" id="1783348"/>
    <lineage>
        <taxon>Bacteria</taxon>
        <taxon>Bacillati</taxon>
        <taxon>Actinomycetota</taxon>
        <taxon>Actinomycetes</taxon>
        <taxon>Mycobacteriales</taxon>
        <taxon>Corynebacteriaceae</taxon>
        <taxon>Corynebacterium</taxon>
    </lineage>
</organism>
<evidence type="ECO:0000313" key="3">
    <source>
        <dbReference type="EMBL" id="MDR7328849.1"/>
    </source>
</evidence>